<dbReference type="OrthoDB" id="5501731at2"/>
<dbReference type="EMBL" id="VIKR01000002">
    <property type="protein sequence ID" value="TQV74952.1"/>
    <property type="molecule type" value="Genomic_DNA"/>
</dbReference>
<proteinExistence type="inferred from homology"/>
<dbReference type="Gene3D" id="3.30.479.30">
    <property type="entry name" value="Band 7 domain"/>
    <property type="match status" value="1"/>
</dbReference>
<protein>
    <submittedName>
        <fullName evidence="4">Slipin family protein</fullName>
    </submittedName>
</protein>
<dbReference type="Proteomes" id="UP000317839">
    <property type="component" value="Unassembled WGS sequence"/>
</dbReference>
<dbReference type="GO" id="GO:0005886">
    <property type="term" value="C:plasma membrane"/>
    <property type="evidence" value="ECO:0007669"/>
    <property type="project" value="InterPro"/>
</dbReference>
<keyword evidence="5" id="KW-1185">Reference proteome</keyword>
<dbReference type="SMART" id="SM00244">
    <property type="entry name" value="PHB"/>
    <property type="match status" value="1"/>
</dbReference>
<comment type="subcellular location">
    <subcellularLocation>
        <location evidence="1">Membrane</location>
        <topology evidence="1">Single-pass membrane protein</topology>
    </subcellularLocation>
</comment>
<comment type="caution">
    <text evidence="4">The sequence shown here is derived from an EMBL/GenBank/DDBJ whole genome shotgun (WGS) entry which is preliminary data.</text>
</comment>
<evidence type="ECO:0000313" key="4">
    <source>
        <dbReference type="EMBL" id="TQV74952.1"/>
    </source>
</evidence>
<dbReference type="FunFam" id="3.30.479.30:FF:000004">
    <property type="entry name" value="Putative membrane protease family, stomatin"/>
    <property type="match status" value="1"/>
</dbReference>
<dbReference type="InterPro" id="IPR036013">
    <property type="entry name" value="Band_7/SPFH_dom_sf"/>
</dbReference>
<dbReference type="InterPro" id="IPR043202">
    <property type="entry name" value="Band-7_stomatin-like"/>
</dbReference>
<evidence type="ECO:0000313" key="5">
    <source>
        <dbReference type="Proteomes" id="UP000317839"/>
    </source>
</evidence>
<reference evidence="4 5" key="1">
    <citation type="submission" date="2019-06" db="EMBL/GenBank/DDBJ databases">
        <title>Draft genome of Aliikangiella marina GYP-15.</title>
        <authorList>
            <person name="Wang G."/>
        </authorList>
    </citation>
    <scope>NUCLEOTIDE SEQUENCE [LARGE SCALE GENOMIC DNA]</scope>
    <source>
        <strain evidence="4 5">GYP-15</strain>
    </source>
</reference>
<dbReference type="Pfam" id="PF01145">
    <property type="entry name" value="Band_7"/>
    <property type="match status" value="1"/>
</dbReference>
<dbReference type="Gene3D" id="6.10.250.2090">
    <property type="match status" value="1"/>
</dbReference>
<dbReference type="RefSeq" id="WP_142941570.1">
    <property type="nucleotide sequence ID" value="NZ_VIKR01000002.1"/>
</dbReference>
<gene>
    <name evidence="4" type="ORF">FLL45_08390</name>
</gene>
<name>A0A545TCK8_9GAMM</name>
<sequence>MLGLKKINVADNERVLMFRQNRLEQVLQPGEHKLFDWKGELAFTHYDITKPELTHHLGRFLITAYQELLGDEVVSFDLKDSQIGLVYFDGKLVNILAPNSFRMYWSKAVNIEVKVLDISENYTVPKALLAQLVRNKGTVIYQVGLNSVYYIEVPDNHVGLLKVNGKLEKLLKPGNYGYWRFNRNIEVNRLDCRLQNLEVSGQEILTKDRVSLRINLSASYRIIDTEKVATLLKNHSEFLYREFQLALREVVGTRSLDAILEDKDIVNQVVEKQIKAKAQAYGLEVVDVGVKDIILPGDMKSILNQVVEAQKAAEANLIKRKEETQATRSLHNTAKVMEGNPTLMRLKELEVLERVTGKIDHMTVYGGLEGIMKDMVKLTGDLPK</sequence>
<dbReference type="InterPro" id="IPR001107">
    <property type="entry name" value="Band_7"/>
</dbReference>
<dbReference type="AlphaFoldDB" id="A0A545TCK8"/>
<evidence type="ECO:0000256" key="2">
    <source>
        <dbReference type="ARBA" id="ARBA00008164"/>
    </source>
</evidence>
<evidence type="ECO:0000259" key="3">
    <source>
        <dbReference type="SMART" id="SM00244"/>
    </source>
</evidence>
<dbReference type="PANTHER" id="PTHR10264">
    <property type="entry name" value="BAND 7 PROTEIN-RELATED"/>
    <property type="match status" value="1"/>
</dbReference>
<organism evidence="4 5">
    <name type="scientific">Aliikangiella marina</name>
    <dbReference type="NCBI Taxonomy" id="1712262"/>
    <lineage>
        <taxon>Bacteria</taxon>
        <taxon>Pseudomonadati</taxon>
        <taxon>Pseudomonadota</taxon>
        <taxon>Gammaproteobacteria</taxon>
        <taxon>Oceanospirillales</taxon>
        <taxon>Pleioneaceae</taxon>
        <taxon>Aliikangiella</taxon>
    </lineage>
</organism>
<accession>A0A545TCK8</accession>
<dbReference type="PANTHER" id="PTHR10264:SF83">
    <property type="entry name" value="BLL5629 PROTEIN"/>
    <property type="match status" value="1"/>
</dbReference>
<evidence type="ECO:0000256" key="1">
    <source>
        <dbReference type="ARBA" id="ARBA00004167"/>
    </source>
</evidence>
<dbReference type="GO" id="GO:0098552">
    <property type="term" value="C:side of membrane"/>
    <property type="evidence" value="ECO:0007669"/>
    <property type="project" value="UniProtKB-ARBA"/>
</dbReference>
<dbReference type="SUPFAM" id="SSF117892">
    <property type="entry name" value="Band 7/SPFH domain"/>
    <property type="match status" value="1"/>
</dbReference>
<feature type="domain" description="Band 7" evidence="3">
    <location>
        <begin position="147"/>
        <end position="307"/>
    </location>
</feature>
<comment type="similarity">
    <text evidence="2">Belongs to the band 7/mec-2 family.</text>
</comment>
<dbReference type="CDD" id="cd13438">
    <property type="entry name" value="SPFH_eoslipins_u2"/>
    <property type="match status" value="1"/>
</dbReference>